<gene>
    <name evidence="2" type="ORF">AGLY_007966</name>
</gene>
<evidence type="ECO:0000256" key="1">
    <source>
        <dbReference type="SAM" id="Phobius"/>
    </source>
</evidence>
<comment type="caution">
    <text evidence="2">The sequence shown here is derived from an EMBL/GenBank/DDBJ whole genome shotgun (WGS) entry which is preliminary data.</text>
</comment>
<evidence type="ECO:0000313" key="2">
    <source>
        <dbReference type="EMBL" id="KAE9535233.1"/>
    </source>
</evidence>
<protein>
    <submittedName>
        <fullName evidence="2">Uncharacterized protein</fullName>
    </submittedName>
</protein>
<dbReference type="EMBL" id="VYZN01000026">
    <property type="protein sequence ID" value="KAE9535233.1"/>
    <property type="molecule type" value="Genomic_DNA"/>
</dbReference>
<keyword evidence="1" id="KW-0812">Transmembrane</keyword>
<name>A0A6G0TMA0_APHGL</name>
<feature type="transmembrane region" description="Helical" evidence="1">
    <location>
        <begin position="13"/>
        <end position="30"/>
    </location>
</feature>
<keyword evidence="1" id="KW-1133">Transmembrane helix</keyword>
<keyword evidence="1" id="KW-0472">Membrane</keyword>
<proteinExistence type="predicted"/>
<accession>A0A6G0TMA0</accession>
<dbReference type="Proteomes" id="UP000475862">
    <property type="component" value="Unassembled WGS sequence"/>
</dbReference>
<dbReference type="AlphaFoldDB" id="A0A6G0TMA0"/>
<sequence>MATRNSTTEWGEYIWWDIFFIEWTLVWVLLHRSIRFYRRKNVSNNFSQSYLRFLQTHIKHNMPTINNINYKIMLFNMTAKQLYLTESKAIWNSTYNNLYYRLDTINFPPYKTTKRALTRVRMTHTMLYIRGLNSLFYGSNLTSGTDVVRDFFFEPLSSPLQQNIDPSCMTCRSGRAGSIEQAEHRNVTLLLYNSFTHIFLKIYSENIEIVFDLGLDAIDIKS</sequence>
<organism evidence="2 3">
    <name type="scientific">Aphis glycines</name>
    <name type="common">Soybean aphid</name>
    <dbReference type="NCBI Taxonomy" id="307491"/>
    <lineage>
        <taxon>Eukaryota</taxon>
        <taxon>Metazoa</taxon>
        <taxon>Ecdysozoa</taxon>
        <taxon>Arthropoda</taxon>
        <taxon>Hexapoda</taxon>
        <taxon>Insecta</taxon>
        <taxon>Pterygota</taxon>
        <taxon>Neoptera</taxon>
        <taxon>Paraneoptera</taxon>
        <taxon>Hemiptera</taxon>
        <taxon>Sternorrhyncha</taxon>
        <taxon>Aphidomorpha</taxon>
        <taxon>Aphidoidea</taxon>
        <taxon>Aphididae</taxon>
        <taxon>Aphidini</taxon>
        <taxon>Aphis</taxon>
        <taxon>Aphis</taxon>
    </lineage>
</organism>
<keyword evidence="3" id="KW-1185">Reference proteome</keyword>
<evidence type="ECO:0000313" key="3">
    <source>
        <dbReference type="Proteomes" id="UP000475862"/>
    </source>
</evidence>
<reference evidence="2 3" key="1">
    <citation type="submission" date="2019-08" db="EMBL/GenBank/DDBJ databases">
        <title>The genome of the soybean aphid Biotype 1, its phylome, world population structure and adaptation to the North American continent.</title>
        <authorList>
            <person name="Giordano R."/>
            <person name="Donthu R.K."/>
            <person name="Hernandez A.G."/>
            <person name="Wright C.L."/>
            <person name="Zimin A.V."/>
        </authorList>
    </citation>
    <scope>NUCLEOTIDE SEQUENCE [LARGE SCALE GENOMIC DNA]</scope>
    <source>
        <tissue evidence="2">Whole aphids</tissue>
    </source>
</reference>